<dbReference type="InterPro" id="IPR041719">
    <property type="entry name" value="Ferritin_prok"/>
</dbReference>
<sequence length="207" mass="22820">MALTREKAGGGRFHKLLRDQVRNEFTSAQQLLAIAVWFDAGDLPRLASRFYSEALGGRNRALMIVAYLRDVGVDVGIPGVDNVHNDFGSVREPVALALEQERASTAELSALAKVARDEGDRLGEQFLQWFLADQVARSARMSSLNHVVHRAGDNLFDLERFLANEHLHGDDGPPDGAPRVAGGWVHRHHPHRTRHAHLAEAHHGDGA</sequence>
<protein>
    <submittedName>
        <fullName evidence="2">Ferritin</fullName>
    </submittedName>
</protein>
<dbReference type="Gene3D" id="1.20.1260.10">
    <property type="match status" value="1"/>
</dbReference>
<dbReference type="Proteomes" id="UP000184501">
    <property type="component" value="Unassembled WGS sequence"/>
</dbReference>
<feature type="domain" description="Ferritin-like diiron" evidence="1">
    <location>
        <begin position="7"/>
        <end position="152"/>
    </location>
</feature>
<evidence type="ECO:0000313" key="3">
    <source>
        <dbReference type="Proteomes" id="UP000184501"/>
    </source>
</evidence>
<dbReference type="PROSITE" id="PS50905">
    <property type="entry name" value="FERRITIN_LIKE"/>
    <property type="match status" value="1"/>
</dbReference>
<keyword evidence="3" id="KW-1185">Reference proteome</keyword>
<dbReference type="GO" id="GO:0008199">
    <property type="term" value="F:ferric iron binding"/>
    <property type="evidence" value="ECO:0007669"/>
    <property type="project" value="InterPro"/>
</dbReference>
<gene>
    <name evidence="2" type="ORF">SAMN05444320_11568</name>
</gene>
<dbReference type="EMBL" id="FQVN01000015">
    <property type="protein sequence ID" value="SHG86800.1"/>
    <property type="molecule type" value="Genomic_DNA"/>
</dbReference>
<dbReference type="InterPro" id="IPR009078">
    <property type="entry name" value="Ferritin-like_SF"/>
</dbReference>
<dbReference type="InterPro" id="IPR012347">
    <property type="entry name" value="Ferritin-like"/>
</dbReference>
<dbReference type="OrthoDB" id="9801481at2"/>
<organism evidence="2 3">
    <name type="scientific">Streptoalloteichus hindustanus</name>
    <dbReference type="NCBI Taxonomy" id="2017"/>
    <lineage>
        <taxon>Bacteria</taxon>
        <taxon>Bacillati</taxon>
        <taxon>Actinomycetota</taxon>
        <taxon>Actinomycetes</taxon>
        <taxon>Pseudonocardiales</taxon>
        <taxon>Pseudonocardiaceae</taxon>
        <taxon>Streptoalloteichus</taxon>
    </lineage>
</organism>
<name>A0A1M5NB90_STRHI</name>
<dbReference type="CDD" id="cd01055">
    <property type="entry name" value="Nonheme_Ferritin"/>
    <property type="match status" value="1"/>
</dbReference>
<dbReference type="AlphaFoldDB" id="A0A1M5NB90"/>
<proteinExistence type="predicted"/>
<evidence type="ECO:0000259" key="1">
    <source>
        <dbReference type="PROSITE" id="PS50905"/>
    </source>
</evidence>
<evidence type="ECO:0000313" key="2">
    <source>
        <dbReference type="EMBL" id="SHG86800.1"/>
    </source>
</evidence>
<dbReference type="InterPro" id="IPR008331">
    <property type="entry name" value="Ferritin_DPS_dom"/>
</dbReference>
<reference evidence="2 3" key="1">
    <citation type="submission" date="2016-11" db="EMBL/GenBank/DDBJ databases">
        <authorList>
            <person name="Jaros S."/>
            <person name="Januszkiewicz K."/>
            <person name="Wedrychowicz H."/>
        </authorList>
    </citation>
    <scope>NUCLEOTIDE SEQUENCE [LARGE SCALE GENOMIC DNA]</scope>
    <source>
        <strain evidence="2 3">DSM 44523</strain>
    </source>
</reference>
<dbReference type="InterPro" id="IPR009040">
    <property type="entry name" value="Ferritin-like_diiron"/>
</dbReference>
<dbReference type="STRING" id="2017.SAMN05444320_11568"/>
<dbReference type="SUPFAM" id="SSF47240">
    <property type="entry name" value="Ferritin-like"/>
    <property type="match status" value="1"/>
</dbReference>
<dbReference type="Pfam" id="PF00210">
    <property type="entry name" value="Ferritin"/>
    <property type="match status" value="1"/>
</dbReference>
<dbReference type="RefSeq" id="WP_073489603.1">
    <property type="nucleotide sequence ID" value="NZ_FQVN01000015.1"/>
</dbReference>
<accession>A0A1M5NB90</accession>